<organism evidence="1 2">
    <name type="scientific">Gossypium aridum</name>
    <name type="common">American cotton</name>
    <name type="synonym">Erioxylum aridum</name>
    <dbReference type="NCBI Taxonomy" id="34290"/>
    <lineage>
        <taxon>Eukaryota</taxon>
        <taxon>Viridiplantae</taxon>
        <taxon>Streptophyta</taxon>
        <taxon>Embryophyta</taxon>
        <taxon>Tracheophyta</taxon>
        <taxon>Spermatophyta</taxon>
        <taxon>Magnoliopsida</taxon>
        <taxon>eudicotyledons</taxon>
        <taxon>Gunneridae</taxon>
        <taxon>Pentapetalae</taxon>
        <taxon>rosids</taxon>
        <taxon>malvids</taxon>
        <taxon>Malvales</taxon>
        <taxon>Malvaceae</taxon>
        <taxon>Malvoideae</taxon>
        <taxon>Gossypium</taxon>
    </lineage>
</organism>
<dbReference type="AlphaFoldDB" id="A0A7J8X0I5"/>
<dbReference type="SUPFAM" id="SSF53335">
    <property type="entry name" value="S-adenosyl-L-methionine-dependent methyltransferases"/>
    <property type="match status" value="1"/>
</dbReference>
<accession>A0A7J8X0I5</accession>
<dbReference type="InterPro" id="IPR019410">
    <property type="entry name" value="Methyltransf_16"/>
</dbReference>
<evidence type="ECO:0000313" key="1">
    <source>
        <dbReference type="EMBL" id="MBA0680464.1"/>
    </source>
</evidence>
<dbReference type="PANTHER" id="PTHR14614">
    <property type="entry name" value="HEPATOCELLULAR CARCINOMA-ASSOCIATED ANTIGEN"/>
    <property type="match status" value="1"/>
</dbReference>
<comment type="caution">
    <text evidence="1">The sequence shown here is derived from an EMBL/GenBank/DDBJ whole genome shotgun (WGS) entry which is preliminary data.</text>
</comment>
<dbReference type="Pfam" id="PF10294">
    <property type="entry name" value="Methyltransf_16"/>
    <property type="match status" value="1"/>
</dbReference>
<name>A0A7J8X0I5_GOSAI</name>
<dbReference type="InterPro" id="IPR029063">
    <property type="entry name" value="SAM-dependent_MTases_sf"/>
</dbReference>
<evidence type="ECO:0000313" key="2">
    <source>
        <dbReference type="Proteomes" id="UP000593577"/>
    </source>
</evidence>
<dbReference type="Proteomes" id="UP000593577">
    <property type="component" value="Unassembled WGS sequence"/>
</dbReference>
<dbReference type="Gene3D" id="3.40.50.150">
    <property type="entry name" value="Vaccinia Virus protein VP39"/>
    <property type="match status" value="1"/>
</dbReference>
<dbReference type="EMBL" id="JABFAA010000004">
    <property type="protein sequence ID" value="MBA0680464.1"/>
    <property type="molecule type" value="Genomic_DNA"/>
</dbReference>
<keyword evidence="2" id="KW-1185">Reference proteome</keyword>
<dbReference type="PANTHER" id="PTHR14614:SF123">
    <property type="entry name" value="OS04G0645500 PROTEIN"/>
    <property type="match status" value="1"/>
</dbReference>
<proteinExistence type="predicted"/>
<gene>
    <name evidence="1" type="ORF">Goari_012158</name>
</gene>
<sequence>MEIWQSTWGEDFWVNFLDAYLQTKNQGLIAKWWALEPGSKYGAASSKLEGAFKTLVRDTNQYVIRLGNRECVFGWWRIKRRMGLIREIPVAEASAHKVLVEELDDAIDSITGRPLTGSWVWDSALVLSRWIPTHLNFQGKSVLELGAGAGVPGLTAALLGANRVVLTDVQQLLPGLLKNVEANGFTDRVEVKQLVWGLDDSGITESSTFDIVLMSDVFFDSEDMIGLGKTLRRVCGEATQVWAATEMRPWTGECLDQLMAQGFQVVEQETSQLSVHAAVQDSNTFFAIFQIKPTLAESSKS</sequence>
<dbReference type="CDD" id="cd02440">
    <property type="entry name" value="AdoMet_MTases"/>
    <property type="match status" value="1"/>
</dbReference>
<protein>
    <submittedName>
        <fullName evidence="1">Uncharacterized protein</fullName>
    </submittedName>
</protein>
<reference evidence="1 2" key="1">
    <citation type="journal article" date="2019" name="Genome Biol. Evol.">
        <title>Insights into the evolution of the New World diploid cottons (Gossypium, subgenus Houzingenia) based on genome sequencing.</title>
        <authorList>
            <person name="Grover C.E."/>
            <person name="Arick M.A. 2nd"/>
            <person name="Thrash A."/>
            <person name="Conover J.L."/>
            <person name="Sanders W.S."/>
            <person name="Peterson D.G."/>
            <person name="Frelichowski J.E."/>
            <person name="Scheffler J.A."/>
            <person name="Scheffler B.E."/>
            <person name="Wendel J.F."/>
        </authorList>
    </citation>
    <scope>NUCLEOTIDE SEQUENCE [LARGE SCALE GENOMIC DNA]</scope>
    <source>
        <strain evidence="1">185</strain>
        <tissue evidence="1">Leaf</tissue>
    </source>
</reference>